<proteinExistence type="predicted"/>
<reference evidence="2" key="1">
    <citation type="submission" date="2023-03" db="EMBL/GenBank/DDBJ databases">
        <authorList>
            <person name="Steffen K."/>
            <person name="Cardenas P."/>
        </authorList>
    </citation>
    <scope>NUCLEOTIDE SEQUENCE</scope>
</reference>
<dbReference type="InterPro" id="IPR035985">
    <property type="entry name" value="Ubiquitin-activating_enz"/>
</dbReference>
<feature type="domain" description="THIF-type NAD/FAD binding fold" evidence="1">
    <location>
        <begin position="19"/>
        <end position="252"/>
    </location>
</feature>
<dbReference type="EMBL" id="CASHTH010003538">
    <property type="protein sequence ID" value="CAI8046147.1"/>
    <property type="molecule type" value="Genomic_DNA"/>
</dbReference>
<dbReference type="PANTHER" id="PTHR10953:SF102">
    <property type="entry name" value="ADENYLYLTRANSFERASE AND SULFURTRANSFERASE MOCS3"/>
    <property type="match status" value="1"/>
</dbReference>
<dbReference type="GO" id="GO:0004792">
    <property type="term" value="F:thiosulfate-cyanide sulfurtransferase activity"/>
    <property type="evidence" value="ECO:0007669"/>
    <property type="project" value="TreeGrafter"/>
</dbReference>
<dbReference type="SUPFAM" id="SSF69572">
    <property type="entry name" value="Activating enzymes of the ubiquitin-like proteins"/>
    <property type="match status" value="1"/>
</dbReference>
<organism evidence="2 3">
    <name type="scientific">Geodia barretti</name>
    <name type="common">Barrett's horny sponge</name>
    <dbReference type="NCBI Taxonomy" id="519541"/>
    <lineage>
        <taxon>Eukaryota</taxon>
        <taxon>Metazoa</taxon>
        <taxon>Porifera</taxon>
        <taxon>Demospongiae</taxon>
        <taxon>Heteroscleromorpha</taxon>
        <taxon>Tetractinellida</taxon>
        <taxon>Astrophorina</taxon>
        <taxon>Geodiidae</taxon>
        <taxon>Geodia</taxon>
    </lineage>
</organism>
<comment type="caution">
    <text evidence="2">The sequence shown here is derived from an EMBL/GenBank/DDBJ whole genome shotgun (WGS) entry which is preliminary data.</text>
</comment>
<keyword evidence="3" id="KW-1185">Reference proteome</keyword>
<gene>
    <name evidence="2" type="ORF">GBAR_LOCUS25509</name>
</gene>
<name>A0AA35TFF8_GEOBA</name>
<dbReference type="InterPro" id="IPR045886">
    <property type="entry name" value="ThiF/MoeB/HesA"/>
</dbReference>
<dbReference type="InterPro" id="IPR000594">
    <property type="entry name" value="ThiF_NAD_FAD-bd"/>
</dbReference>
<dbReference type="PANTHER" id="PTHR10953">
    <property type="entry name" value="UBIQUITIN-ACTIVATING ENZYME E1"/>
    <property type="match status" value="1"/>
</dbReference>
<dbReference type="Proteomes" id="UP001174909">
    <property type="component" value="Unassembled WGS sequence"/>
</dbReference>
<evidence type="ECO:0000259" key="1">
    <source>
        <dbReference type="Pfam" id="PF00899"/>
    </source>
</evidence>
<evidence type="ECO:0000313" key="2">
    <source>
        <dbReference type="EMBL" id="CAI8046147.1"/>
    </source>
</evidence>
<dbReference type="Pfam" id="PF00899">
    <property type="entry name" value="ThiF"/>
    <property type="match status" value="1"/>
</dbReference>
<dbReference type="GO" id="GO:0008641">
    <property type="term" value="F:ubiquitin-like modifier activating enzyme activity"/>
    <property type="evidence" value="ECO:0007669"/>
    <property type="project" value="InterPro"/>
</dbReference>
<dbReference type="PROSITE" id="PS51257">
    <property type="entry name" value="PROKAR_LIPOPROTEIN"/>
    <property type="match status" value="1"/>
</dbReference>
<evidence type="ECO:0000313" key="3">
    <source>
        <dbReference type="Proteomes" id="UP001174909"/>
    </source>
</evidence>
<accession>A0AA35TFF8</accession>
<dbReference type="GO" id="GO:0005737">
    <property type="term" value="C:cytoplasm"/>
    <property type="evidence" value="ECO:0007669"/>
    <property type="project" value="TreeGrafter"/>
</dbReference>
<sequence>MDYFSRQRSIPDWHQPLMEVQTTLVLGVGGIGCSVARNLCRLGVQEVIIVDCDTVSASNVNRQVLYSTSDVGRSKVSAALDGLKPHCIRTKLTGVEFDAVKEWGKIVELTKRSNVVFNGIDVGEYFDYAVTSLCVTLGVSYVAASSYGHTAVVDCYPPPLLPRDGPCWACNNSPNDRDIFSQLTPIHITQISSLSFLPKDTHMPATQDVGSSVLVATLAATLATGSWVNSLHGYQLPHWTTCDFTTLSMTSFHVERSLSCLICNQAPRYSPTVLDVYFGLEKVPLSRVPGRTLTISPADSQAAVESEVVLK</sequence>
<dbReference type="Gene3D" id="3.40.50.720">
    <property type="entry name" value="NAD(P)-binding Rossmann-like Domain"/>
    <property type="match status" value="1"/>
</dbReference>
<protein>
    <submittedName>
        <fullName evidence="2">SUMO-activating enzyme subunit 2</fullName>
    </submittedName>
</protein>
<dbReference type="AlphaFoldDB" id="A0AA35TFF8"/>
<dbReference type="GO" id="GO:0016779">
    <property type="term" value="F:nucleotidyltransferase activity"/>
    <property type="evidence" value="ECO:0007669"/>
    <property type="project" value="TreeGrafter"/>
</dbReference>